<dbReference type="Gene3D" id="3.40.50.300">
    <property type="entry name" value="P-loop containing nucleotide triphosphate hydrolases"/>
    <property type="match status" value="1"/>
</dbReference>
<sequence>MQNIRNIAIIAHVDHGKTTLVDKILHFTNQFRDNDGTGDLILDNNDLERERGITIVSKNVAVKYKDVKINVIDTPGHADFGGEVERVLKMADGVVLLCDAFEGPMPQTRFVTQKALALGLKPIVVVNKVDKENCRPDEVYENVFDLFFSLDATEEQLEFPVLYGSSKQGWMSTDWKQPTEDFSPLLDAIIEHIPAAPQAEGTLQMQITSLDYSTFVGRIAIGRVARGTIKENQPISLVKRDGKIVKSRVKELQIFEGLGRLKVSEVKAGDICAVVGIEGFDIGDTIADFENPEQLEVIQIDEPTMNMLFTINNSPFFGKEGKLVTSRHIHDRLQKELEKNLALRVVPTESPDAWLVYGRGILHLSVLIETMRREGYELQVGQPQVIVKEIDGKKCEPVEVLVVDVPGDVSGKVIELVTQRKGELLIMEAKGEMQHLEFEIPSRGIIGLRNNILTATAGEAVMAHRLKGYEPWKGTIPGRQHGVLISLDKGTTTAYSIDKLQDRGKFFVEPGVEIYEGQILGEHIRDNDLTINIVKAKQLTNMRASGTDDNTRIAPAIKFSLEESMEYIQGDEYIEVTPQSIRLRKIYLTENERKVNKKV</sequence>
<feature type="binding site" evidence="2">
    <location>
        <begin position="14"/>
        <end position="19"/>
    </location>
    <ligand>
        <name>GTP</name>
        <dbReference type="ChEBI" id="CHEBI:37565"/>
    </ligand>
</feature>
<dbReference type="InterPro" id="IPR035651">
    <property type="entry name" value="BipA_V"/>
</dbReference>
<dbReference type="InterPro" id="IPR004161">
    <property type="entry name" value="EFTu-like_2"/>
</dbReference>
<dbReference type="SMART" id="SM00838">
    <property type="entry name" value="EFG_C"/>
    <property type="match status" value="1"/>
</dbReference>
<dbReference type="InterPro" id="IPR006298">
    <property type="entry name" value="BipA"/>
</dbReference>
<dbReference type="CDD" id="cd03691">
    <property type="entry name" value="BipA_TypA_II"/>
    <property type="match status" value="1"/>
</dbReference>
<dbReference type="InterPro" id="IPR048876">
    <property type="entry name" value="BipA_C"/>
</dbReference>
<comment type="subunit">
    <text evidence="2">Monomer.</text>
</comment>
<proteinExistence type="inferred from homology"/>
<dbReference type="InterPro" id="IPR047041">
    <property type="entry name" value="BipA_GTP-bd_dom"/>
</dbReference>
<comment type="caution">
    <text evidence="4">The sequence shown here is derived from an EMBL/GenBank/DDBJ whole genome shotgun (WGS) entry which is preliminary data.</text>
</comment>
<dbReference type="Gene3D" id="2.40.50.250">
    <property type="entry name" value="bipa protein"/>
    <property type="match status" value="1"/>
</dbReference>
<dbReference type="PROSITE" id="PS51722">
    <property type="entry name" value="G_TR_2"/>
    <property type="match status" value="1"/>
</dbReference>
<comment type="similarity">
    <text evidence="2">Belongs to the TRAFAC class translation factor GTPase superfamily. Classic translation factor GTPase family. BipA subfamily.</text>
</comment>
<dbReference type="PROSITE" id="PS00301">
    <property type="entry name" value="G_TR_1"/>
    <property type="match status" value="1"/>
</dbReference>
<dbReference type="CDD" id="cd01891">
    <property type="entry name" value="TypA_BipA"/>
    <property type="match status" value="1"/>
</dbReference>
<comment type="subcellular location">
    <subcellularLocation>
        <location evidence="2">Cytoplasm</location>
    </subcellularLocation>
    <text evidence="2">Binds to ribosomes.</text>
</comment>
<accession>A0ABS1R5U3</accession>
<gene>
    <name evidence="4" type="primary">typA</name>
    <name evidence="2" type="synonym">bipA</name>
    <name evidence="4" type="ORF">JKG61_12705</name>
</gene>
<evidence type="ECO:0000256" key="2">
    <source>
        <dbReference type="HAMAP-Rule" id="MF_00849"/>
    </source>
</evidence>
<dbReference type="EMBL" id="JAERTY010000007">
    <property type="protein sequence ID" value="MBL1409614.1"/>
    <property type="molecule type" value="Genomic_DNA"/>
</dbReference>
<dbReference type="RefSeq" id="WP_202103363.1">
    <property type="nucleotide sequence ID" value="NZ_JAERTY010000007.1"/>
</dbReference>
<keyword evidence="2" id="KW-0694">RNA-binding</keyword>
<keyword evidence="2" id="KW-0378">Hydrolase</keyword>
<dbReference type="PANTHER" id="PTHR42908">
    <property type="entry name" value="TRANSLATION ELONGATION FACTOR-RELATED"/>
    <property type="match status" value="1"/>
</dbReference>
<dbReference type="EC" id="3.6.5.-" evidence="2"/>
<dbReference type="SUPFAM" id="SSF54980">
    <property type="entry name" value="EF-G C-terminal domain-like"/>
    <property type="match status" value="2"/>
</dbReference>
<dbReference type="InterPro" id="IPR009000">
    <property type="entry name" value="Transl_B-barrel_sf"/>
</dbReference>
<dbReference type="InterPro" id="IPR035647">
    <property type="entry name" value="EFG_III/V"/>
</dbReference>
<comment type="function">
    <text evidence="2">A 50S ribosomal subunit assembly protein with GTPase activity, required for 50S subunit assembly at low temperatures, may also play a role in translation. Binds GTP and analogs. Binds the 70S ribosome between the 30S and 50S subunits, in a similar position as ribosome-bound EF-G; it contacts a number of ribosomal proteins, both rRNAs and the A-site tRNA.</text>
</comment>
<keyword evidence="2" id="KW-0690">Ribosome biogenesis</keyword>
<dbReference type="Gene3D" id="3.30.70.240">
    <property type="match status" value="1"/>
</dbReference>
<dbReference type="Proteomes" id="UP000625283">
    <property type="component" value="Unassembled WGS sequence"/>
</dbReference>
<dbReference type="PANTHER" id="PTHR42908:SF8">
    <property type="entry name" value="TR-TYPE G DOMAIN-CONTAINING PROTEIN"/>
    <property type="match status" value="1"/>
</dbReference>
<dbReference type="InterPro" id="IPR000795">
    <property type="entry name" value="T_Tr_GTP-bd_dom"/>
</dbReference>
<keyword evidence="1 2" id="KW-0342">GTP-binding</keyword>
<evidence type="ECO:0000313" key="5">
    <source>
        <dbReference type="Proteomes" id="UP000625283"/>
    </source>
</evidence>
<dbReference type="PRINTS" id="PR00315">
    <property type="entry name" value="ELONGATNFCT"/>
</dbReference>
<comment type="catalytic activity">
    <reaction evidence="2">
        <text>GTP + H2O = GDP + phosphate + H(+)</text>
        <dbReference type="Rhea" id="RHEA:19669"/>
        <dbReference type="ChEBI" id="CHEBI:15377"/>
        <dbReference type="ChEBI" id="CHEBI:15378"/>
        <dbReference type="ChEBI" id="CHEBI:37565"/>
        <dbReference type="ChEBI" id="CHEBI:43474"/>
        <dbReference type="ChEBI" id="CHEBI:58189"/>
    </reaction>
</comment>
<dbReference type="InterPro" id="IPR027417">
    <property type="entry name" value="P-loop_NTPase"/>
</dbReference>
<dbReference type="InterPro" id="IPR031157">
    <property type="entry name" value="G_TR_CS"/>
</dbReference>
<dbReference type="NCBIfam" id="TIGR01394">
    <property type="entry name" value="TypA_BipA"/>
    <property type="match status" value="1"/>
</dbReference>
<dbReference type="Gene3D" id="3.30.70.870">
    <property type="entry name" value="Elongation Factor G (Translational Gtpase), domain 3"/>
    <property type="match status" value="1"/>
</dbReference>
<keyword evidence="2" id="KW-0820">tRNA-binding</keyword>
<evidence type="ECO:0000259" key="3">
    <source>
        <dbReference type="PROSITE" id="PS51722"/>
    </source>
</evidence>
<dbReference type="HAMAP" id="MF_00849">
    <property type="entry name" value="BipA"/>
    <property type="match status" value="1"/>
</dbReference>
<evidence type="ECO:0000313" key="4">
    <source>
        <dbReference type="EMBL" id="MBL1409614.1"/>
    </source>
</evidence>
<keyword evidence="2" id="KW-0699">rRNA-binding</keyword>
<dbReference type="Pfam" id="PF00679">
    <property type="entry name" value="EFG_C"/>
    <property type="match status" value="1"/>
</dbReference>
<dbReference type="Gene3D" id="2.40.30.10">
    <property type="entry name" value="Translation factors"/>
    <property type="match status" value="1"/>
</dbReference>
<dbReference type="Pfam" id="PF03144">
    <property type="entry name" value="GTP_EFTU_D2"/>
    <property type="match status" value="1"/>
</dbReference>
<dbReference type="CDD" id="cd16263">
    <property type="entry name" value="BipA_III"/>
    <property type="match status" value="1"/>
</dbReference>
<protein>
    <recommendedName>
        <fullName evidence="2">Large ribosomal subunit assembly factor BipA</fullName>
        <ecNumber evidence="2">3.6.5.-</ecNumber>
    </recommendedName>
    <alternativeName>
        <fullName evidence="2">GTP-binding protein BipA</fullName>
    </alternativeName>
</protein>
<feature type="binding site" evidence="2">
    <location>
        <begin position="127"/>
        <end position="130"/>
    </location>
    <ligand>
        <name>GTP</name>
        <dbReference type="ChEBI" id="CHEBI:37565"/>
    </ligand>
</feature>
<organism evidence="4 5">
    <name type="scientific">Sphingobacterium faecale</name>
    <dbReference type="NCBI Taxonomy" id="2803775"/>
    <lineage>
        <taxon>Bacteria</taxon>
        <taxon>Pseudomonadati</taxon>
        <taxon>Bacteroidota</taxon>
        <taxon>Sphingobacteriia</taxon>
        <taxon>Sphingobacteriales</taxon>
        <taxon>Sphingobacteriaceae</taxon>
        <taxon>Sphingobacterium</taxon>
    </lineage>
</organism>
<evidence type="ECO:0000256" key="1">
    <source>
        <dbReference type="ARBA" id="ARBA00023134"/>
    </source>
</evidence>
<dbReference type="InterPro" id="IPR000640">
    <property type="entry name" value="EFG_V-like"/>
</dbReference>
<dbReference type="NCBIfam" id="TIGR00231">
    <property type="entry name" value="small_GTP"/>
    <property type="match status" value="1"/>
</dbReference>
<dbReference type="InterPro" id="IPR042116">
    <property type="entry name" value="TypA/BipA_C"/>
</dbReference>
<keyword evidence="2" id="KW-0547">Nucleotide-binding</keyword>
<feature type="domain" description="Tr-type G" evidence="3">
    <location>
        <begin position="2"/>
        <end position="198"/>
    </location>
</feature>
<keyword evidence="5" id="KW-1185">Reference proteome</keyword>
<dbReference type="Pfam" id="PF00009">
    <property type="entry name" value="GTP_EFTU"/>
    <property type="match status" value="1"/>
</dbReference>
<reference evidence="4 5" key="1">
    <citation type="submission" date="2021-01" db="EMBL/GenBank/DDBJ databases">
        <title>C459-1 draft genome sequence.</title>
        <authorList>
            <person name="Zhang X.-F."/>
        </authorList>
    </citation>
    <scope>NUCLEOTIDE SEQUENCE [LARGE SCALE GENOMIC DNA]</scope>
    <source>
        <strain evidence="5">C459-1</strain>
    </source>
</reference>
<dbReference type="InterPro" id="IPR047043">
    <property type="entry name" value="BipA_III"/>
</dbReference>
<dbReference type="InterPro" id="IPR005225">
    <property type="entry name" value="Small_GTP-bd"/>
</dbReference>
<dbReference type="InterPro" id="IPR047042">
    <property type="entry name" value="BipA_II"/>
</dbReference>
<keyword evidence="2" id="KW-0963">Cytoplasm</keyword>
<dbReference type="CDD" id="cd03710">
    <property type="entry name" value="BipA_TypA_C"/>
    <property type="match status" value="1"/>
</dbReference>
<dbReference type="Pfam" id="PF21018">
    <property type="entry name" value="BipA_C"/>
    <property type="match status" value="1"/>
</dbReference>
<name>A0ABS1R5U3_9SPHI</name>
<dbReference type="SUPFAM" id="SSF50447">
    <property type="entry name" value="Translation proteins"/>
    <property type="match status" value="1"/>
</dbReference>
<dbReference type="SUPFAM" id="SSF52540">
    <property type="entry name" value="P-loop containing nucleoside triphosphate hydrolases"/>
    <property type="match status" value="1"/>
</dbReference>